<organism evidence="3 4">
    <name type="scientific">Pelagibius litoralis</name>
    <dbReference type="NCBI Taxonomy" id="374515"/>
    <lineage>
        <taxon>Bacteria</taxon>
        <taxon>Pseudomonadati</taxon>
        <taxon>Pseudomonadota</taxon>
        <taxon>Alphaproteobacteria</taxon>
        <taxon>Rhodospirillales</taxon>
        <taxon>Rhodovibrionaceae</taxon>
        <taxon>Pelagibius</taxon>
    </lineage>
</organism>
<comment type="similarity">
    <text evidence="1">Belongs to the SufE family.</text>
</comment>
<dbReference type="EMBL" id="JAAQPH010000009">
    <property type="protein sequence ID" value="NIA69639.1"/>
    <property type="molecule type" value="Genomic_DNA"/>
</dbReference>
<accession>A0A967EYD5</accession>
<dbReference type="PANTHER" id="PTHR43597:SF5">
    <property type="entry name" value="SUFE-LIKE PROTEIN 2, CHLOROPLASTIC"/>
    <property type="match status" value="1"/>
</dbReference>
<evidence type="ECO:0000313" key="3">
    <source>
        <dbReference type="EMBL" id="NIA69639.1"/>
    </source>
</evidence>
<evidence type="ECO:0000313" key="4">
    <source>
        <dbReference type="Proteomes" id="UP000761264"/>
    </source>
</evidence>
<comment type="caution">
    <text evidence="3">The sequence shown here is derived from an EMBL/GenBank/DDBJ whole genome shotgun (WGS) entry which is preliminary data.</text>
</comment>
<dbReference type="Gene3D" id="3.90.1010.10">
    <property type="match status" value="1"/>
</dbReference>
<evidence type="ECO:0000256" key="1">
    <source>
        <dbReference type="ARBA" id="ARBA00010282"/>
    </source>
</evidence>
<dbReference type="RefSeq" id="WP_167225423.1">
    <property type="nucleotide sequence ID" value="NZ_JAAQPH010000009.1"/>
</dbReference>
<reference evidence="3" key="1">
    <citation type="submission" date="2020-03" db="EMBL/GenBank/DDBJ databases">
        <title>Genome of Pelagibius litoralis DSM 21314T.</title>
        <authorList>
            <person name="Wang G."/>
        </authorList>
    </citation>
    <scope>NUCLEOTIDE SEQUENCE</scope>
    <source>
        <strain evidence="3">DSM 21314</strain>
    </source>
</reference>
<proteinExistence type="inferred from homology"/>
<feature type="domain" description="Fe-S metabolism associated" evidence="2">
    <location>
        <begin position="12"/>
        <end position="134"/>
    </location>
</feature>
<dbReference type="Pfam" id="PF02657">
    <property type="entry name" value="SufE"/>
    <property type="match status" value="1"/>
</dbReference>
<dbReference type="AlphaFoldDB" id="A0A967EYD5"/>
<dbReference type="InterPro" id="IPR003808">
    <property type="entry name" value="Fe-S_metab-assoc_dom"/>
</dbReference>
<dbReference type="Proteomes" id="UP000761264">
    <property type="component" value="Unassembled WGS sequence"/>
</dbReference>
<name>A0A967EYD5_9PROT</name>
<dbReference type="PANTHER" id="PTHR43597">
    <property type="entry name" value="SULFUR ACCEPTOR PROTEIN CSDE"/>
    <property type="match status" value="1"/>
</dbReference>
<keyword evidence="4" id="KW-1185">Reference proteome</keyword>
<protein>
    <submittedName>
        <fullName evidence="3">SufE family protein</fullName>
    </submittedName>
</protein>
<sequence>MAADTRTAEVIDNFTFLDDWEDRFRYLIDLGRKLPPMDAALKTEETKVRGCTSQVWIVDTVAPGSPPILHFQADSDAHIVKGLIAVLLSIYDGRSPAEILAVDIKSAIGELGFAEHLSPNRANGLFSMVERIRQLAAKEAAGCAET</sequence>
<dbReference type="SUPFAM" id="SSF82649">
    <property type="entry name" value="SufE/NifU"/>
    <property type="match status" value="1"/>
</dbReference>
<evidence type="ECO:0000259" key="2">
    <source>
        <dbReference type="Pfam" id="PF02657"/>
    </source>
</evidence>
<gene>
    <name evidence="3" type="ORF">HBA54_13640</name>
</gene>